<reference evidence="3 4" key="1">
    <citation type="submission" date="2017-08" db="EMBL/GenBank/DDBJ databases">
        <title>Infants hospitalized years apart are colonized by the same room-sourced microbial strains.</title>
        <authorList>
            <person name="Brooks B."/>
            <person name="Olm M.R."/>
            <person name="Firek B.A."/>
            <person name="Baker R."/>
            <person name="Thomas B.C."/>
            <person name="Morowitz M.J."/>
            <person name="Banfield J.F."/>
        </authorList>
    </citation>
    <scope>NUCLEOTIDE SEQUENCE [LARGE SCALE GENOMIC DNA]</scope>
    <source>
        <strain evidence="3">S2_018_000_R2_104</strain>
    </source>
</reference>
<dbReference type="PANTHER" id="PTHR36305:SF1">
    <property type="entry name" value="PHOSPHATIDYLGLYCEROPHOSPHATASE A"/>
    <property type="match status" value="1"/>
</dbReference>
<keyword evidence="1" id="KW-1133">Transmembrane helix</keyword>
<feature type="transmembrane region" description="Helical" evidence="1">
    <location>
        <begin position="54"/>
        <end position="72"/>
    </location>
</feature>
<comment type="caution">
    <text evidence="3">The sequence shown here is derived from an EMBL/GenBank/DDBJ whole genome shotgun (WGS) entry which is preliminary data.</text>
</comment>
<dbReference type="PIRSF" id="PIRSF006162">
    <property type="entry name" value="PgpA"/>
    <property type="match status" value="1"/>
</dbReference>
<dbReference type="InterPro" id="IPR026037">
    <property type="entry name" value="PgpA"/>
</dbReference>
<dbReference type="GO" id="GO:0006655">
    <property type="term" value="P:phosphatidylglycerol biosynthetic process"/>
    <property type="evidence" value="ECO:0007669"/>
    <property type="project" value="UniProtKB-UniPathway"/>
</dbReference>
<dbReference type="PANTHER" id="PTHR36305">
    <property type="entry name" value="PHOSPHATIDYLGLYCEROPHOSPHATASE A"/>
    <property type="match status" value="1"/>
</dbReference>
<dbReference type="UniPathway" id="UPA00084">
    <property type="reaction ID" value="UER00504"/>
</dbReference>
<evidence type="ECO:0000259" key="2">
    <source>
        <dbReference type="Pfam" id="PF04608"/>
    </source>
</evidence>
<evidence type="ECO:0000313" key="3">
    <source>
        <dbReference type="EMBL" id="PZO88142.1"/>
    </source>
</evidence>
<dbReference type="AlphaFoldDB" id="A0A2W5A4F3"/>
<dbReference type="Proteomes" id="UP000249557">
    <property type="component" value="Unassembled WGS sequence"/>
</dbReference>
<accession>A0A2W5A4F3</accession>
<sequence length="164" mass="17569">MPDAEIIKKLDFKNPATWTATWFGCGLMHPAPGTWGTLGALPIGLILAALGGKIALLAGIVVVFALGLWAAAQFEKMTGTHDSSMIVIDEVAGMWITLLASTLSPLSIVMAFALFRFFDVLKPWPIGWLDKKVNGAWGVMLDDCAAGKLAALCLWGIHHYAFIG</sequence>
<evidence type="ECO:0000256" key="1">
    <source>
        <dbReference type="SAM" id="Phobius"/>
    </source>
</evidence>
<feature type="domain" description="YutG/PgpA" evidence="2">
    <location>
        <begin position="18"/>
        <end position="158"/>
    </location>
</feature>
<organism evidence="3 4">
    <name type="scientific">Micavibrio aeruginosavorus</name>
    <dbReference type="NCBI Taxonomy" id="349221"/>
    <lineage>
        <taxon>Bacteria</taxon>
        <taxon>Pseudomonadati</taxon>
        <taxon>Bdellovibrionota</taxon>
        <taxon>Bdellovibrionia</taxon>
        <taxon>Bdellovibrionales</taxon>
        <taxon>Pseudobdellovibrionaceae</taxon>
        <taxon>Micavibrio</taxon>
    </lineage>
</organism>
<dbReference type="Pfam" id="PF04608">
    <property type="entry name" value="PgpA"/>
    <property type="match status" value="1"/>
</dbReference>
<keyword evidence="1" id="KW-0812">Transmembrane</keyword>
<dbReference type="EMBL" id="QFNK01000027">
    <property type="protein sequence ID" value="PZO88142.1"/>
    <property type="molecule type" value="Genomic_DNA"/>
</dbReference>
<dbReference type="SUPFAM" id="SSF101307">
    <property type="entry name" value="YutG-like"/>
    <property type="match status" value="1"/>
</dbReference>
<dbReference type="GO" id="GO:0008962">
    <property type="term" value="F:phosphatidylglycerophosphatase activity"/>
    <property type="evidence" value="ECO:0007669"/>
    <property type="project" value="InterPro"/>
</dbReference>
<gene>
    <name evidence="3" type="ORF">DI626_02400</name>
</gene>
<dbReference type="CDD" id="cd06971">
    <property type="entry name" value="PgpA"/>
    <property type="match status" value="1"/>
</dbReference>
<protein>
    <submittedName>
        <fullName evidence="3">Phosphatidylglycerophosphatase A</fullName>
    </submittedName>
</protein>
<dbReference type="InterPro" id="IPR007686">
    <property type="entry name" value="YutG/PgpA"/>
</dbReference>
<name>A0A2W5A4F3_9BACT</name>
<feature type="transmembrane region" description="Helical" evidence="1">
    <location>
        <begin position="20"/>
        <end position="47"/>
    </location>
</feature>
<evidence type="ECO:0000313" key="4">
    <source>
        <dbReference type="Proteomes" id="UP000249557"/>
    </source>
</evidence>
<keyword evidence="1" id="KW-0472">Membrane</keyword>
<dbReference type="InterPro" id="IPR036681">
    <property type="entry name" value="PgpA-like_sf"/>
</dbReference>
<proteinExistence type="predicted"/>
<feature type="transmembrane region" description="Helical" evidence="1">
    <location>
        <begin position="92"/>
        <end position="115"/>
    </location>
</feature>